<dbReference type="Gene3D" id="1.25.40.10">
    <property type="entry name" value="Tetratricopeptide repeat domain"/>
    <property type="match status" value="1"/>
</dbReference>
<dbReference type="STRING" id="53463.SAMN05444389_103199"/>
<dbReference type="InterPro" id="IPR011990">
    <property type="entry name" value="TPR-like_helical_dom_sf"/>
</dbReference>
<name>A0A1M7FR14_9RHOB</name>
<sequence length="206" mass="21358">MLAPRRSSVYIDLMRAPKPQFHPVATAFAAALLSAALAAAPLAAQSPAEPPDDMEALFSELAADGEGWMRAQSDIERAWSRSGSAALDLLLMRGESALDAGDTAAAIGHLTALTDHAPDFAAGWAARAAAFQMAGQTGPAMADLARALQLEPRHWPSITLLAAILEDSGDTARALAAYRESLGVNPHQPDAQDGAARLSVTPGQGV</sequence>
<reference evidence="4" key="1">
    <citation type="submission" date="2016-11" db="EMBL/GenBank/DDBJ databases">
        <authorList>
            <person name="Varghese N."/>
            <person name="Submissions S."/>
        </authorList>
    </citation>
    <scope>NUCLEOTIDE SEQUENCE [LARGE SCALE GENOMIC DNA]</scope>
    <source>
        <strain evidence="4">DSM 6637</strain>
    </source>
</reference>
<dbReference type="SUPFAM" id="SSF48452">
    <property type="entry name" value="TPR-like"/>
    <property type="match status" value="1"/>
</dbReference>
<feature type="region of interest" description="Disordered" evidence="1">
    <location>
        <begin position="184"/>
        <end position="206"/>
    </location>
</feature>
<dbReference type="Proteomes" id="UP000184444">
    <property type="component" value="Unassembled WGS sequence"/>
</dbReference>
<evidence type="ECO:0000313" key="4">
    <source>
        <dbReference type="Proteomes" id="UP000184444"/>
    </source>
</evidence>
<evidence type="ECO:0000256" key="1">
    <source>
        <dbReference type="SAM" id="MobiDB-lite"/>
    </source>
</evidence>
<accession>A0A1M7FR14</accession>
<gene>
    <name evidence="3" type="ORF">SAMN05444389_103199</name>
</gene>
<evidence type="ECO:0000313" key="3">
    <source>
        <dbReference type="EMBL" id="SHM06473.1"/>
    </source>
</evidence>
<proteinExistence type="predicted"/>
<dbReference type="EMBL" id="FRCK01000003">
    <property type="protein sequence ID" value="SHM06473.1"/>
    <property type="molecule type" value="Genomic_DNA"/>
</dbReference>
<dbReference type="SMART" id="SM00028">
    <property type="entry name" value="TPR"/>
    <property type="match status" value="3"/>
</dbReference>
<organism evidence="3 4">
    <name type="scientific">Paracoccus solventivorans</name>
    <dbReference type="NCBI Taxonomy" id="53463"/>
    <lineage>
        <taxon>Bacteria</taxon>
        <taxon>Pseudomonadati</taxon>
        <taxon>Pseudomonadota</taxon>
        <taxon>Alphaproteobacteria</taxon>
        <taxon>Rhodobacterales</taxon>
        <taxon>Paracoccaceae</taxon>
        <taxon>Paracoccus</taxon>
    </lineage>
</organism>
<feature type="signal peptide" evidence="2">
    <location>
        <begin position="1"/>
        <end position="38"/>
    </location>
</feature>
<dbReference type="AlphaFoldDB" id="A0A1M7FR14"/>
<dbReference type="InterPro" id="IPR019734">
    <property type="entry name" value="TPR_rpt"/>
</dbReference>
<keyword evidence="4" id="KW-1185">Reference proteome</keyword>
<dbReference type="RefSeq" id="WP_234952007.1">
    <property type="nucleotide sequence ID" value="NZ_FRCK01000003.1"/>
</dbReference>
<protein>
    <submittedName>
        <fullName evidence="3">Uncharacterized protein</fullName>
    </submittedName>
</protein>
<feature type="chain" id="PRO_5013178428" evidence="2">
    <location>
        <begin position="39"/>
        <end position="206"/>
    </location>
</feature>
<evidence type="ECO:0000256" key="2">
    <source>
        <dbReference type="SAM" id="SignalP"/>
    </source>
</evidence>
<keyword evidence="2" id="KW-0732">Signal</keyword>